<organism evidence="2 3">
    <name type="scientific">Prevotella corporis</name>
    <dbReference type="NCBI Taxonomy" id="28128"/>
    <lineage>
        <taxon>Bacteria</taxon>
        <taxon>Pseudomonadati</taxon>
        <taxon>Bacteroidota</taxon>
        <taxon>Bacteroidia</taxon>
        <taxon>Bacteroidales</taxon>
        <taxon>Prevotellaceae</taxon>
        <taxon>Prevotella</taxon>
    </lineage>
</organism>
<feature type="transmembrane region" description="Helical" evidence="1">
    <location>
        <begin position="16"/>
        <end position="37"/>
    </location>
</feature>
<dbReference type="EMBL" id="LRQG01000222">
    <property type="protein sequence ID" value="KXA33436.1"/>
    <property type="molecule type" value="Genomic_DNA"/>
</dbReference>
<keyword evidence="1" id="KW-0812">Transmembrane</keyword>
<name>A0A133PVP0_9BACT</name>
<comment type="caution">
    <text evidence="2">The sequence shown here is derived from an EMBL/GenBank/DDBJ whole genome shotgun (WGS) entry which is preliminary data.</text>
</comment>
<proteinExistence type="predicted"/>
<accession>A0A133PVP0</accession>
<dbReference type="STRING" id="28128.HMPREF3226_02506"/>
<keyword evidence="3" id="KW-1185">Reference proteome</keyword>
<sequence>MVDFVPISHRLHFHYWLMRICLADCFQSLVSIFSAVFSCRNPRYF</sequence>
<dbReference type="Proteomes" id="UP000070533">
    <property type="component" value="Unassembled WGS sequence"/>
</dbReference>
<evidence type="ECO:0000313" key="3">
    <source>
        <dbReference type="Proteomes" id="UP000070533"/>
    </source>
</evidence>
<dbReference type="AlphaFoldDB" id="A0A133PVP0"/>
<gene>
    <name evidence="2" type="ORF">HMPREF3226_02506</name>
</gene>
<evidence type="ECO:0000256" key="1">
    <source>
        <dbReference type="SAM" id="Phobius"/>
    </source>
</evidence>
<reference evidence="3" key="1">
    <citation type="submission" date="2016-01" db="EMBL/GenBank/DDBJ databases">
        <authorList>
            <person name="Mitreva M."/>
            <person name="Pepin K.H."/>
            <person name="Mihindukulasuriya K.A."/>
            <person name="Fulton R."/>
            <person name="Fronick C."/>
            <person name="O'Laughlin M."/>
            <person name="Miner T."/>
            <person name="Herter B."/>
            <person name="Rosa B.A."/>
            <person name="Cordes M."/>
            <person name="Tomlinson C."/>
            <person name="Wollam A."/>
            <person name="Palsikar V.B."/>
            <person name="Mardis E.R."/>
            <person name="Wilson R.K."/>
        </authorList>
    </citation>
    <scope>NUCLEOTIDE SEQUENCE [LARGE SCALE GENOMIC DNA]</scope>
    <source>
        <strain evidence="3">MJR7716</strain>
    </source>
</reference>
<evidence type="ECO:0000313" key="2">
    <source>
        <dbReference type="EMBL" id="KXA33436.1"/>
    </source>
</evidence>
<keyword evidence="1" id="KW-1133">Transmembrane helix</keyword>
<protein>
    <submittedName>
        <fullName evidence="2">Uncharacterized protein</fullName>
    </submittedName>
</protein>
<keyword evidence="1" id="KW-0472">Membrane</keyword>